<evidence type="ECO:0000313" key="7">
    <source>
        <dbReference type="EMBL" id="KAF7288838.1"/>
    </source>
</evidence>
<dbReference type="PANTHER" id="PTHR46910:SF3">
    <property type="entry name" value="HALOTOLERANCE PROTEIN 9-RELATED"/>
    <property type="match status" value="1"/>
</dbReference>
<keyword evidence="8" id="KW-1185">Reference proteome</keyword>
<dbReference type="GO" id="GO:0008270">
    <property type="term" value="F:zinc ion binding"/>
    <property type="evidence" value="ECO:0007669"/>
    <property type="project" value="InterPro"/>
</dbReference>
<proteinExistence type="predicted"/>
<keyword evidence="4" id="KW-0539">Nucleus</keyword>
<evidence type="ECO:0000256" key="2">
    <source>
        <dbReference type="ARBA" id="ARBA00022723"/>
    </source>
</evidence>
<evidence type="ECO:0000256" key="3">
    <source>
        <dbReference type="ARBA" id="ARBA00023125"/>
    </source>
</evidence>
<dbReference type="GO" id="GO:0006351">
    <property type="term" value="P:DNA-templated transcription"/>
    <property type="evidence" value="ECO:0007669"/>
    <property type="project" value="InterPro"/>
</dbReference>
<dbReference type="PANTHER" id="PTHR46910">
    <property type="entry name" value="TRANSCRIPTION FACTOR PDR1"/>
    <property type="match status" value="1"/>
</dbReference>
<dbReference type="OrthoDB" id="4456959at2759"/>
<keyword evidence="2" id="KW-0479">Metal-binding</keyword>
<keyword evidence="3" id="KW-0238">DNA-binding</keyword>
<evidence type="ECO:0000256" key="5">
    <source>
        <dbReference type="SAM" id="MobiDB-lite"/>
    </source>
</evidence>
<organism evidence="7 8">
    <name type="scientific">Mycena chlorophos</name>
    <name type="common">Agaric fungus</name>
    <name type="synonym">Agaricus chlorophos</name>
    <dbReference type="NCBI Taxonomy" id="658473"/>
    <lineage>
        <taxon>Eukaryota</taxon>
        <taxon>Fungi</taxon>
        <taxon>Dikarya</taxon>
        <taxon>Basidiomycota</taxon>
        <taxon>Agaricomycotina</taxon>
        <taxon>Agaricomycetes</taxon>
        <taxon>Agaricomycetidae</taxon>
        <taxon>Agaricales</taxon>
        <taxon>Marasmiineae</taxon>
        <taxon>Mycenaceae</taxon>
        <taxon>Mycena</taxon>
    </lineage>
</organism>
<sequence length="826" mass="92669">MTTNDARPKRRRLQGSCDACKRKKASEKLWHLRGLSTIYIGDSAVMPNNICTGCIKAGSPCTHGGNGAKENGRLFQEDVVGDERSKTPQEYVAEICSPTTVFVPSSDPDTSNRILIEIAHYARSLETRLAELDPLTRRSYNDGVGSVLPKEEDVSKWSFQCDYPESEQLDPLLGPQERFYGQSSVPQFVKAAMKHIEGGSAYIFGIQRQYYWRRPAWETAITEPPLTFPDPDLILALVRIFFERVNPILGTVHRESFEASLADGAHVRDRNFGVLLLAVCASASRYSNDPRVFPPEADGDQLSCGWMWFKQIRNLRAMHAMVPSISQLQALSLCAFYITTASDPEEGWLFVGTGVRFCHAAGAHMNIKDWDMSPLDAELYRRLCWMFMTVDMWLSITKGRPSHGSLADLEIDLPLACDEEYWNSSEPKQPAGNPSTQAFFTPYYQLMMLTERIQHAVYPIKGDVCSDEVVAEIDSALNAWVDRIPEHLKWDRDQENQIFLDQSTYLYTCYYHAQILLHRAFIPPPSSEASNVKSGSFPSLAICANAARACGHINDVQATRGRGVLHDGISPISLFDAALVLLINVWTVVDARPNSRKPRSPEDYSRAMADVSTCVRVLRLHEKRNRYAGKNCDIISALMNYAKYTLDPRVAVNADRVSLKRQRSRGELDPRSLQETAYASSSSSPSNSNSNSSNSPPTSVEEQMEELERSMQATTHLFDGLPTYSNELGSMPVYDANVSIFAPPYHQRQPEGLAEHDAHFGVVKPNPTLRLHDTALQGHEIEQLNQEDLYELGLDPSQPLLPPPGHSWEAWSAYFSRVEGVNQQFF</sequence>
<dbReference type="EMBL" id="JACAZE010000031">
    <property type="protein sequence ID" value="KAF7288838.1"/>
    <property type="molecule type" value="Genomic_DNA"/>
</dbReference>
<evidence type="ECO:0000313" key="8">
    <source>
        <dbReference type="Proteomes" id="UP000613580"/>
    </source>
</evidence>
<dbReference type="AlphaFoldDB" id="A0A8H6RXS1"/>
<dbReference type="Proteomes" id="UP000613580">
    <property type="component" value="Unassembled WGS sequence"/>
</dbReference>
<gene>
    <name evidence="7" type="ORF">HMN09_01365700</name>
</gene>
<accession>A0A8H6RXS1</accession>
<protein>
    <submittedName>
        <fullName evidence="7">Fungal-trans domain-containing protein</fullName>
    </submittedName>
</protein>
<name>A0A8H6RXS1_MYCCL</name>
<dbReference type="CDD" id="cd12148">
    <property type="entry name" value="fungal_TF_MHR"/>
    <property type="match status" value="1"/>
</dbReference>
<dbReference type="InterPro" id="IPR007219">
    <property type="entry name" value="XnlR_reg_dom"/>
</dbReference>
<feature type="region of interest" description="Disordered" evidence="5">
    <location>
        <begin position="660"/>
        <end position="708"/>
    </location>
</feature>
<comment type="caution">
    <text evidence="7">The sequence shown here is derived from an EMBL/GenBank/DDBJ whole genome shotgun (WGS) entry which is preliminary data.</text>
</comment>
<evidence type="ECO:0000256" key="1">
    <source>
        <dbReference type="ARBA" id="ARBA00004123"/>
    </source>
</evidence>
<feature type="compositionally biased region" description="Low complexity" evidence="5">
    <location>
        <begin position="680"/>
        <end position="697"/>
    </location>
</feature>
<reference evidence="7" key="1">
    <citation type="submission" date="2020-05" db="EMBL/GenBank/DDBJ databases">
        <title>Mycena genomes resolve the evolution of fungal bioluminescence.</title>
        <authorList>
            <person name="Tsai I.J."/>
        </authorList>
    </citation>
    <scope>NUCLEOTIDE SEQUENCE</scope>
    <source>
        <strain evidence="7">110903Hualien_Pintung</strain>
    </source>
</reference>
<comment type="subcellular location">
    <subcellularLocation>
        <location evidence="1">Nucleus</location>
    </subcellularLocation>
</comment>
<evidence type="ECO:0000259" key="6">
    <source>
        <dbReference type="SMART" id="SM00906"/>
    </source>
</evidence>
<dbReference type="InterPro" id="IPR050987">
    <property type="entry name" value="AtrR-like"/>
</dbReference>
<dbReference type="GO" id="GO:0003700">
    <property type="term" value="F:DNA-binding transcription factor activity"/>
    <property type="evidence" value="ECO:0007669"/>
    <property type="project" value="InterPro"/>
</dbReference>
<dbReference type="Pfam" id="PF04082">
    <property type="entry name" value="Fungal_trans"/>
    <property type="match status" value="1"/>
</dbReference>
<feature type="domain" description="Xylanolytic transcriptional activator regulatory" evidence="6">
    <location>
        <begin position="347"/>
        <end position="420"/>
    </location>
</feature>
<dbReference type="GO" id="GO:0005634">
    <property type="term" value="C:nucleus"/>
    <property type="evidence" value="ECO:0007669"/>
    <property type="project" value="UniProtKB-SubCell"/>
</dbReference>
<dbReference type="SMART" id="SM00906">
    <property type="entry name" value="Fungal_trans"/>
    <property type="match status" value="1"/>
</dbReference>
<evidence type="ECO:0000256" key="4">
    <source>
        <dbReference type="ARBA" id="ARBA00023242"/>
    </source>
</evidence>
<dbReference type="GO" id="GO:0003677">
    <property type="term" value="F:DNA binding"/>
    <property type="evidence" value="ECO:0007669"/>
    <property type="project" value="UniProtKB-KW"/>
</dbReference>